<dbReference type="InterPro" id="IPR007214">
    <property type="entry name" value="YbaK/aa-tRNA-synth-assoc-dom"/>
</dbReference>
<dbReference type="GO" id="GO:0002161">
    <property type="term" value="F:aminoacyl-tRNA deacylase activity"/>
    <property type="evidence" value="ECO:0007669"/>
    <property type="project" value="InterPro"/>
</dbReference>
<dbReference type="EMBL" id="QYUM01000004">
    <property type="protein sequence ID" value="RJF86244.1"/>
    <property type="molecule type" value="Genomic_DNA"/>
</dbReference>
<dbReference type="AlphaFoldDB" id="A0A418W8C2"/>
<reference evidence="2 3" key="1">
    <citation type="submission" date="2018-09" db="EMBL/GenBank/DDBJ databases">
        <authorList>
            <person name="Zhu H."/>
        </authorList>
    </citation>
    <scope>NUCLEOTIDE SEQUENCE [LARGE SCALE GENOMIC DNA]</scope>
    <source>
        <strain evidence="2 3">K2R01-6</strain>
    </source>
</reference>
<comment type="caution">
    <text evidence="2">The sequence shown here is derived from an EMBL/GenBank/DDBJ whole genome shotgun (WGS) entry which is preliminary data.</text>
</comment>
<accession>A0A418W8C2</accession>
<dbReference type="InterPro" id="IPR036754">
    <property type="entry name" value="YbaK/aa-tRNA-synt-asso_dom_sf"/>
</dbReference>
<feature type="domain" description="YbaK/aminoacyl-tRNA synthetase-associated" evidence="1">
    <location>
        <begin position="23"/>
        <end position="143"/>
    </location>
</feature>
<evidence type="ECO:0000259" key="1">
    <source>
        <dbReference type="Pfam" id="PF04073"/>
    </source>
</evidence>
<dbReference type="SUPFAM" id="SSF55826">
    <property type="entry name" value="YbaK/ProRS associated domain"/>
    <property type="match status" value="1"/>
</dbReference>
<gene>
    <name evidence="2" type="ORF">D3876_19960</name>
</gene>
<dbReference type="Proteomes" id="UP000286100">
    <property type="component" value="Unassembled WGS sequence"/>
</dbReference>
<evidence type="ECO:0000313" key="3">
    <source>
        <dbReference type="Proteomes" id="UP000286100"/>
    </source>
</evidence>
<name>A0A418W8C2_9SPHN</name>
<proteinExistence type="predicted"/>
<dbReference type="CDD" id="cd04332">
    <property type="entry name" value="YbaK_like"/>
    <property type="match status" value="1"/>
</dbReference>
<dbReference type="OrthoDB" id="9786549at2"/>
<dbReference type="Pfam" id="PF04073">
    <property type="entry name" value="tRNA_edit"/>
    <property type="match status" value="1"/>
</dbReference>
<sequence>MSIAPRLRQYLDDQRADYEVIEHKPTKSAMQSAEVCHIPADRVAKGVLLDTGDDYLLAVLPADHRLQLSDLKEELGQRPHLVEETALEDVFNDCEMGAVPAIGSGYGVHAIIDDSLDNQPDLYFEAGDHKSLVHMSQREFARLTGPARHGSFSAHWSMMDG</sequence>
<evidence type="ECO:0000313" key="2">
    <source>
        <dbReference type="EMBL" id="RJF86244.1"/>
    </source>
</evidence>
<protein>
    <recommendedName>
        <fullName evidence="1">YbaK/aminoacyl-tRNA synthetase-associated domain-containing protein</fullName>
    </recommendedName>
</protein>
<organism evidence="2 3">
    <name type="scientific">Sphingomonas cavernae</name>
    <dbReference type="NCBI Taxonomy" id="2320861"/>
    <lineage>
        <taxon>Bacteria</taxon>
        <taxon>Pseudomonadati</taxon>
        <taxon>Pseudomonadota</taxon>
        <taxon>Alphaproteobacteria</taxon>
        <taxon>Sphingomonadales</taxon>
        <taxon>Sphingomonadaceae</taxon>
        <taxon>Sphingomonas</taxon>
    </lineage>
</organism>
<dbReference type="Gene3D" id="3.90.960.10">
    <property type="entry name" value="YbaK/aminoacyl-tRNA synthetase-associated domain"/>
    <property type="match status" value="1"/>
</dbReference>
<keyword evidence="3" id="KW-1185">Reference proteome</keyword>
<dbReference type="RefSeq" id="WP_119765779.1">
    <property type="nucleotide sequence ID" value="NZ_QYUM01000004.1"/>
</dbReference>